<name>A0AAV2TDC8_CALDB</name>
<comment type="subcellular location">
    <subcellularLocation>
        <location evidence="1">Cytoplasm</location>
    </subcellularLocation>
</comment>
<keyword evidence="2" id="KW-0813">Transport</keyword>
<dbReference type="InterPro" id="IPR032914">
    <property type="entry name" value="Vam6/VPS39/TRAP1"/>
</dbReference>
<accession>A0AAV2TDC8</accession>
<evidence type="ECO:0000256" key="3">
    <source>
        <dbReference type="ARBA" id="ARBA00022490"/>
    </source>
</evidence>
<dbReference type="EMBL" id="CAXLJL010000234">
    <property type="protein sequence ID" value="CAL5134871.1"/>
    <property type="molecule type" value="Genomic_DNA"/>
</dbReference>
<dbReference type="PANTHER" id="PTHR12894">
    <property type="entry name" value="CNH DOMAIN CONTAINING"/>
    <property type="match status" value="1"/>
</dbReference>
<evidence type="ECO:0000256" key="1">
    <source>
        <dbReference type="ARBA" id="ARBA00004496"/>
    </source>
</evidence>
<evidence type="ECO:0000313" key="6">
    <source>
        <dbReference type="EMBL" id="CAL5134871.1"/>
    </source>
</evidence>
<keyword evidence="4" id="KW-0653">Protein transport</keyword>
<dbReference type="GO" id="GO:0015031">
    <property type="term" value="P:protein transport"/>
    <property type="evidence" value="ECO:0007669"/>
    <property type="project" value="UniProtKB-KW"/>
</dbReference>
<dbReference type="GO" id="GO:0016020">
    <property type="term" value="C:membrane"/>
    <property type="evidence" value="ECO:0007669"/>
    <property type="project" value="TreeGrafter"/>
</dbReference>
<reference evidence="6" key="1">
    <citation type="submission" date="2024-06" db="EMBL/GenBank/DDBJ databases">
        <authorList>
            <person name="Liu X."/>
            <person name="Lenzi L."/>
            <person name="Haldenby T S."/>
            <person name="Uol C."/>
        </authorList>
    </citation>
    <scope>NUCLEOTIDE SEQUENCE</scope>
</reference>
<dbReference type="PROSITE" id="PS50219">
    <property type="entry name" value="CNH"/>
    <property type="match status" value="1"/>
</dbReference>
<gene>
    <name evidence="6" type="ORF">CDAUBV1_LOCUS8826</name>
</gene>
<dbReference type="AlphaFoldDB" id="A0AAV2TDC8"/>
<organism evidence="6 7">
    <name type="scientific">Calicophoron daubneyi</name>
    <name type="common">Rumen fluke</name>
    <name type="synonym">Paramphistomum daubneyi</name>
    <dbReference type="NCBI Taxonomy" id="300641"/>
    <lineage>
        <taxon>Eukaryota</taxon>
        <taxon>Metazoa</taxon>
        <taxon>Spiralia</taxon>
        <taxon>Lophotrochozoa</taxon>
        <taxon>Platyhelminthes</taxon>
        <taxon>Trematoda</taxon>
        <taxon>Digenea</taxon>
        <taxon>Plagiorchiida</taxon>
        <taxon>Pronocephalata</taxon>
        <taxon>Paramphistomoidea</taxon>
        <taxon>Paramphistomidae</taxon>
        <taxon>Calicophoron</taxon>
    </lineage>
</organism>
<feature type="domain" description="CNH" evidence="5">
    <location>
        <begin position="41"/>
        <end position="306"/>
    </location>
</feature>
<dbReference type="InterPro" id="IPR036322">
    <property type="entry name" value="WD40_repeat_dom_sf"/>
</dbReference>
<sequence>MKLIFVPGTHLFIMDDDIEEPENTEYCKFFRDNESSLFQPGTQITSLCAFANLLFIGTAEGTITQYMFEEREIGCTIFSYVKLLARTISDSPVKKVKACPTINILVILASGNLLICDAEQLEIVNFFPTFNDVADFHLTAEAETTPKLCLGFCTQIVKLYSLSKATLLLIFEVRLTYVPRVVCTGLDFICCATDDRYVSVDLKTGVVTDLLEFGENVTKPFVTYVAKDEFLLYGPGSLGIISDASGKSQKAPLQLSPNVVESFVWKNYVFTVTDEFFTIHSIQSQKQLQTVSLSNATAACFSSHGPHLAVVATAVSGRRDQQTDPDLIVIGPERWDSLARKFILADCIKQAKSLLLRQSARIESLLQNRPASSKNEQKIFNVRAKHVFGLLGFYYFEKGDFSRAQRYFEKSLIDIRELLVRYCDLLPNGYSFTPDPFYLLHAQDNRIHSPESDCTQFCGVPELSLAHAIRATDANKNPDNVTVHQLTEEWNLQYDQFLFDFLQKHHKSRFAEEYSHFLETALVKLYIKLLQHGVKPVLSELILPPGPMFGPFTSSRTNDSNQQQAEQSHDLVNLISGLAHIDVEDLMSFLKQSNSPHTLALIYQWQGNLGAALEVWRQLVYGELKDENFPGVDFYVGVLRWLAAPTAEFSTFWTKFELQSQTELFDDSAESSSSYVKLVWQHFCQALESGHFELAETILLALPVCFSRKVSSPTGLATSHTDDSSLAPSQCLTPDNILRKIRPISPDLTRRYLRHLIFTNDDKDSEHHNLLAQLYSDFILRKLDADTQTTTSKECLLSVRREFCRFLRYSYYYSPNALLEILNKTASKSLSYELAILHGKKGDHRSALDILLNQVSDIRSCLSYCLSYLYEDQTRLHRSLICWPYDSSSLRANTAADCQLDSTDTPVSPVAPELFTILVELCLARHDDYHEDIALQLINSPDIPLDYSKVLSLIPGDFPLQRIAKFLRRALLTTSTQASTAQLQWGLSKCCANQSALQVAARPTSVIVHVEEHTKCSRCSRELGAYGPSAPFAWFIKTKQLAHVHCLKDSDQL</sequence>
<comment type="caution">
    <text evidence="6">The sequence shown here is derived from an EMBL/GenBank/DDBJ whole genome shotgun (WGS) entry which is preliminary data.</text>
</comment>
<dbReference type="GO" id="GO:0005737">
    <property type="term" value="C:cytoplasm"/>
    <property type="evidence" value="ECO:0007669"/>
    <property type="project" value="UniProtKB-SubCell"/>
</dbReference>
<evidence type="ECO:0000313" key="7">
    <source>
        <dbReference type="Proteomes" id="UP001497525"/>
    </source>
</evidence>
<keyword evidence="3" id="KW-0963">Cytoplasm</keyword>
<dbReference type="InterPro" id="IPR001180">
    <property type="entry name" value="CNH_dom"/>
</dbReference>
<dbReference type="GO" id="GO:0034058">
    <property type="term" value="P:endosomal vesicle fusion"/>
    <property type="evidence" value="ECO:0007669"/>
    <property type="project" value="TreeGrafter"/>
</dbReference>
<dbReference type="Proteomes" id="UP001497525">
    <property type="component" value="Unassembled WGS sequence"/>
</dbReference>
<evidence type="ECO:0000256" key="2">
    <source>
        <dbReference type="ARBA" id="ARBA00022448"/>
    </source>
</evidence>
<evidence type="ECO:0000259" key="5">
    <source>
        <dbReference type="PROSITE" id="PS50219"/>
    </source>
</evidence>
<dbReference type="GO" id="GO:0006914">
    <property type="term" value="P:autophagy"/>
    <property type="evidence" value="ECO:0007669"/>
    <property type="project" value="TreeGrafter"/>
</dbReference>
<dbReference type="SUPFAM" id="SSF50978">
    <property type="entry name" value="WD40 repeat-like"/>
    <property type="match status" value="1"/>
</dbReference>
<proteinExistence type="predicted"/>
<evidence type="ECO:0000256" key="4">
    <source>
        <dbReference type="ARBA" id="ARBA00022927"/>
    </source>
</evidence>
<dbReference type="PANTHER" id="PTHR12894:SF27">
    <property type="entry name" value="TRANSFORMING GROWTH FACTOR-BETA RECEPTOR-ASSOCIATED PROTEIN 1"/>
    <property type="match status" value="1"/>
</dbReference>
<protein>
    <recommendedName>
        <fullName evidence="5">CNH domain-containing protein</fullName>
    </recommendedName>
</protein>